<keyword evidence="9 10" id="KW-0275">Fatty acid biosynthesis</keyword>
<dbReference type="GO" id="GO:0034626">
    <property type="term" value="P:fatty acid elongation, polyunsaturated fatty acid"/>
    <property type="evidence" value="ECO:0007669"/>
    <property type="project" value="TreeGrafter"/>
</dbReference>
<keyword evidence="2 10" id="KW-0444">Lipid biosynthesis</keyword>
<accession>A0A9W8GZH2</accession>
<keyword evidence="4 10" id="KW-0812">Transmembrane</keyword>
<keyword evidence="5 10" id="KW-0276">Fatty acid metabolism</keyword>
<dbReference type="GO" id="GO:0042761">
    <property type="term" value="P:very long-chain fatty acid biosynthetic process"/>
    <property type="evidence" value="ECO:0007669"/>
    <property type="project" value="TreeGrafter"/>
</dbReference>
<evidence type="ECO:0000256" key="4">
    <source>
        <dbReference type="ARBA" id="ARBA00022692"/>
    </source>
</evidence>
<evidence type="ECO:0000256" key="3">
    <source>
        <dbReference type="ARBA" id="ARBA00022679"/>
    </source>
</evidence>
<keyword evidence="3 10" id="KW-0808">Transferase</keyword>
<evidence type="ECO:0000256" key="6">
    <source>
        <dbReference type="ARBA" id="ARBA00022989"/>
    </source>
</evidence>
<evidence type="ECO:0000256" key="7">
    <source>
        <dbReference type="ARBA" id="ARBA00023098"/>
    </source>
</evidence>
<sequence length="293" mass="32649">MAAIDIVSLFTRSTLLPGSTVPVADIPLGGMYHAMMRPYSPVLGICAYLAMVKIWERRNARQAIVVTKGAGPGSTRNSQGTGSAFKAIIIAHNLVLAAYSIWTFVDFFPAVLRNVQMQGLKDGFCDNNWALRNDKLLVHGFLFYLSKYYEFIDTAIILAKGRTAGRLQTFHHSGAVLIMWLGNYVQSPYLAFFVFENSIIHSLMYTYYTLTALGFKPPGKQILTRLQISQFYVALSAGAVYSVLPGCQSGPQKLFTYIFIAYILELIRLFTEFARKAYGVRQPPPTLAVKKEA</sequence>
<comment type="similarity">
    <text evidence="10">Belongs to the ELO family.</text>
</comment>
<comment type="caution">
    <text evidence="11">The sequence shown here is derived from an EMBL/GenBank/DDBJ whole genome shotgun (WGS) entry which is preliminary data.</text>
</comment>
<evidence type="ECO:0000256" key="9">
    <source>
        <dbReference type="ARBA" id="ARBA00023160"/>
    </source>
</evidence>
<evidence type="ECO:0000256" key="10">
    <source>
        <dbReference type="RuleBase" id="RU361115"/>
    </source>
</evidence>
<feature type="transmembrane region" description="Helical" evidence="10">
    <location>
        <begin position="222"/>
        <end position="242"/>
    </location>
</feature>
<dbReference type="InterPro" id="IPR002076">
    <property type="entry name" value="ELO_fam"/>
</dbReference>
<gene>
    <name evidence="11" type="ORF">GGI19_000757</name>
</gene>
<comment type="catalytic activity">
    <reaction evidence="10">
        <text>an acyl-CoA + malonyl-CoA + H(+) = a 3-oxoacyl-CoA + CO2 + CoA</text>
        <dbReference type="Rhea" id="RHEA:50252"/>
        <dbReference type="ChEBI" id="CHEBI:15378"/>
        <dbReference type="ChEBI" id="CHEBI:16526"/>
        <dbReference type="ChEBI" id="CHEBI:57287"/>
        <dbReference type="ChEBI" id="CHEBI:57384"/>
        <dbReference type="ChEBI" id="CHEBI:58342"/>
        <dbReference type="ChEBI" id="CHEBI:90726"/>
    </reaction>
    <physiologicalReaction direction="left-to-right" evidence="10">
        <dbReference type="Rhea" id="RHEA:50253"/>
    </physiologicalReaction>
</comment>
<dbReference type="AlphaFoldDB" id="A0A9W8GZH2"/>
<organism evidence="11 12">
    <name type="scientific">Coemansia pectinata</name>
    <dbReference type="NCBI Taxonomy" id="1052879"/>
    <lineage>
        <taxon>Eukaryota</taxon>
        <taxon>Fungi</taxon>
        <taxon>Fungi incertae sedis</taxon>
        <taxon>Zoopagomycota</taxon>
        <taxon>Kickxellomycotina</taxon>
        <taxon>Kickxellomycetes</taxon>
        <taxon>Kickxellales</taxon>
        <taxon>Kickxellaceae</taxon>
        <taxon>Coemansia</taxon>
    </lineage>
</organism>
<keyword evidence="7 10" id="KW-0443">Lipid metabolism</keyword>
<evidence type="ECO:0000256" key="2">
    <source>
        <dbReference type="ARBA" id="ARBA00022516"/>
    </source>
</evidence>
<keyword evidence="12" id="KW-1185">Reference proteome</keyword>
<evidence type="ECO:0000256" key="5">
    <source>
        <dbReference type="ARBA" id="ARBA00022832"/>
    </source>
</evidence>
<evidence type="ECO:0000256" key="8">
    <source>
        <dbReference type="ARBA" id="ARBA00023136"/>
    </source>
</evidence>
<evidence type="ECO:0000256" key="1">
    <source>
        <dbReference type="ARBA" id="ARBA00004141"/>
    </source>
</evidence>
<keyword evidence="6 10" id="KW-1133">Transmembrane helix</keyword>
<dbReference type="PANTHER" id="PTHR11157">
    <property type="entry name" value="FATTY ACID ACYL TRANSFERASE-RELATED"/>
    <property type="match status" value="1"/>
</dbReference>
<dbReference type="PANTHER" id="PTHR11157:SF169">
    <property type="entry name" value="ELONGATION OF FATTY ACIDS PROTEIN"/>
    <property type="match status" value="1"/>
</dbReference>
<evidence type="ECO:0000313" key="11">
    <source>
        <dbReference type="EMBL" id="KAJ2756541.1"/>
    </source>
</evidence>
<feature type="transmembrane region" description="Helical" evidence="10">
    <location>
        <begin position="189"/>
        <end position="210"/>
    </location>
</feature>
<dbReference type="EMBL" id="JANBUH010000023">
    <property type="protein sequence ID" value="KAJ2756541.1"/>
    <property type="molecule type" value="Genomic_DNA"/>
</dbReference>
<comment type="subcellular location">
    <subcellularLocation>
        <location evidence="1">Membrane</location>
        <topology evidence="1">Multi-pass membrane protein</topology>
    </subcellularLocation>
</comment>
<dbReference type="GO" id="GO:0009922">
    <property type="term" value="F:fatty acid elongase activity"/>
    <property type="evidence" value="ECO:0007669"/>
    <property type="project" value="InterPro"/>
</dbReference>
<name>A0A9W8GZH2_9FUNG</name>
<reference evidence="11" key="1">
    <citation type="submission" date="2022-07" db="EMBL/GenBank/DDBJ databases">
        <title>Phylogenomic reconstructions and comparative analyses of Kickxellomycotina fungi.</title>
        <authorList>
            <person name="Reynolds N.K."/>
            <person name="Stajich J.E."/>
            <person name="Barry K."/>
            <person name="Grigoriev I.V."/>
            <person name="Crous P."/>
            <person name="Smith M.E."/>
        </authorList>
    </citation>
    <scope>NUCLEOTIDE SEQUENCE</scope>
    <source>
        <strain evidence="11">BCRC 34297</strain>
    </source>
</reference>
<evidence type="ECO:0000313" key="12">
    <source>
        <dbReference type="Proteomes" id="UP001140011"/>
    </source>
</evidence>
<dbReference type="EC" id="2.3.1.-" evidence="10"/>
<dbReference type="GO" id="GO:0019367">
    <property type="term" value="P:fatty acid elongation, saturated fatty acid"/>
    <property type="evidence" value="ECO:0007669"/>
    <property type="project" value="TreeGrafter"/>
</dbReference>
<dbReference type="GO" id="GO:0005789">
    <property type="term" value="C:endoplasmic reticulum membrane"/>
    <property type="evidence" value="ECO:0007669"/>
    <property type="project" value="TreeGrafter"/>
</dbReference>
<dbReference type="Proteomes" id="UP001140011">
    <property type="component" value="Unassembled WGS sequence"/>
</dbReference>
<dbReference type="OrthoDB" id="10259681at2759"/>
<proteinExistence type="inferred from homology"/>
<dbReference type="GO" id="GO:0030148">
    <property type="term" value="P:sphingolipid biosynthetic process"/>
    <property type="evidence" value="ECO:0007669"/>
    <property type="project" value="TreeGrafter"/>
</dbReference>
<feature type="transmembrane region" description="Helical" evidence="10">
    <location>
        <begin position="84"/>
        <end position="105"/>
    </location>
</feature>
<feature type="transmembrane region" description="Helical" evidence="10">
    <location>
        <begin position="38"/>
        <end position="55"/>
    </location>
</feature>
<keyword evidence="8 10" id="KW-0472">Membrane</keyword>
<protein>
    <recommendedName>
        <fullName evidence="10">Elongation of fatty acids protein</fullName>
        <ecNumber evidence="10">2.3.1.-</ecNumber>
    </recommendedName>
</protein>
<dbReference type="GO" id="GO:0034625">
    <property type="term" value="P:fatty acid elongation, monounsaturated fatty acid"/>
    <property type="evidence" value="ECO:0007669"/>
    <property type="project" value="TreeGrafter"/>
</dbReference>
<dbReference type="Pfam" id="PF01151">
    <property type="entry name" value="ELO"/>
    <property type="match status" value="1"/>
</dbReference>
<feature type="transmembrane region" description="Helical" evidence="10">
    <location>
        <begin position="254"/>
        <end position="271"/>
    </location>
</feature>